<dbReference type="Proteomes" id="UP001190700">
    <property type="component" value="Unassembled WGS sequence"/>
</dbReference>
<dbReference type="InterPro" id="IPR039491">
    <property type="entry name" value="REX1-B"/>
</dbReference>
<evidence type="ECO:0000313" key="2">
    <source>
        <dbReference type="EMBL" id="KAK3237950.1"/>
    </source>
</evidence>
<feature type="region of interest" description="Disordered" evidence="1">
    <location>
        <begin position="151"/>
        <end position="186"/>
    </location>
</feature>
<gene>
    <name evidence="2" type="ORF">CYMTET_52006</name>
</gene>
<protein>
    <submittedName>
        <fullName evidence="2">Uncharacterized protein</fullName>
    </submittedName>
</protein>
<organism evidence="2 3">
    <name type="scientific">Cymbomonas tetramitiformis</name>
    <dbReference type="NCBI Taxonomy" id="36881"/>
    <lineage>
        <taxon>Eukaryota</taxon>
        <taxon>Viridiplantae</taxon>
        <taxon>Chlorophyta</taxon>
        <taxon>Pyramimonadophyceae</taxon>
        <taxon>Pyramimonadales</taxon>
        <taxon>Pyramimonadaceae</taxon>
        <taxon>Cymbomonas</taxon>
    </lineage>
</organism>
<reference evidence="2 3" key="1">
    <citation type="journal article" date="2015" name="Genome Biol. Evol.">
        <title>Comparative Genomics of a Bacterivorous Green Alga Reveals Evolutionary Causalities and Consequences of Phago-Mixotrophic Mode of Nutrition.</title>
        <authorList>
            <person name="Burns J.A."/>
            <person name="Paasch A."/>
            <person name="Narechania A."/>
            <person name="Kim E."/>
        </authorList>
    </citation>
    <scope>NUCLEOTIDE SEQUENCE [LARGE SCALE GENOMIC DNA]</scope>
    <source>
        <strain evidence="2 3">PLY_AMNH</strain>
    </source>
</reference>
<feature type="compositionally biased region" description="Pro residues" evidence="1">
    <location>
        <begin position="164"/>
        <end position="173"/>
    </location>
</feature>
<dbReference type="EMBL" id="LGRX02034388">
    <property type="protein sequence ID" value="KAK3237950.1"/>
    <property type="molecule type" value="Genomic_DNA"/>
</dbReference>
<dbReference type="PANTHER" id="PTHR28309">
    <property type="entry name" value="REQUIRED FOR EXCISION 1-B DOMAIN-CONTAINING PROTEIN"/>
    <property type="match status" value="1"/>
</dbReference>
<keyword evidence="3" id="KW-1185">Reference proteome</keyword>
<evidence type="ECO:0000256" key="1">
    <source>
        <dbReference type="SAM" id="MobiDB-lite"/>
    </source>
</evidence>
<dbReference type="AlphaFoldDB" id="A0AAE0BLA7"/>
<sequence>MDSTLSTTDLTSDTSSQAKTDGATHDPSPLTTTDLPTPPELLRHLFKVQELRAAEYGCFQRGFQTYLHSKDQAAYNELCAKVTQVFSSLSQEVKRLESGLREHSIAAGEPACSADLIRSLQEHEKTKLQLVLKAAHAAQQWAWQLNEDAKDTFPSSHTTANGTEPPPAPPAGGPEPESKFTPQGWGGRQVCGCTNPGCEDGSQEPAPEPTEQEFASAIAEATQGIQAAVVGVNEILEELRYEVEEE</sequence>
<feature type="region of interest" description="Disordered" evidence="1">
    <location>
        <begin position="1"/>
        <end position="38"/>
    </location>
</feature>
<feature type="compositionally biased region" description="Low complexity" evidence="1">
    <location>
        <begin position="1"/>
        <end position="16"/>
    </location>
</feature>
<name>A0AAE0BLA7_9CHLO</name>
<proteinExistence type="predicted"/>
<accession>A0AAE0BLA7</accession>
<evidence type="ECO:0000313" key="3">
    <source>
        <dbReference type="Proteomes" id="UP001190700"/>
    </source>
</evidence>
<comment type="caution">
    <text evidence="2">The sequence shown here is derived from an EMBL/GenBank/DDBJ whole genome shotgun (WGS) entry which is preliminary data.</text>
</comment>
<dbReference type="PANTHER" id="PTHR28309:SF1">
    <property type="entry name" value="REQUIRED FOR EXCISION 1-B DOMAIN-CONTAINING PROTEIN"/>
    <property type="match status" value="1"/>
</dbReference>
<dbReference type="Pfam" id="PF14966">
    <property type="entry name" value="DNA_repr_REX1B"/>
    <property type="match status" value="1"/>
</dbReference>